<dbReference type="Gene3D" id="2.60.34.10">
    <property type="entry name" value="Substrate Binding Domain Of DNAk, Chain A, domain 1"/>
    <property type="match status" value="1"/>
</dbReference>
<dbReference type="Gene3D" id="3.30.420.40">
    <property type="match status" value="2"/>
</dbReference>
<proteinExistence type="inferred from homology"/>
<dbReference type="InterPro" id="IPR029048">
    <property type="entry name" value="HSP70_C_sf"/>
</dbReference>
<name>A0ABD1G9U4_SALDI</name>
<dbReference type="SUPFAM" id="SSF100934">
    <property type="entry name" value="Heat shock protein 70kD (HSP70), C-terminal subdomain"/>
    <property type="match status" value="1"/>
</dbReference>
<dbReference type="InterPro" id="IPR043129">
    <property type="entry name" value="ATPase_NBD"/>
</dbReference>
<dbReference type="AlphaFoldDB" id="A0ABD1G9U4"/>
<dbReference type="GO" id="GO:0009408">
    <property type="term" value="P:response to heat"/>
    <property type="evidence" value="ECO:0007669"/>
    <property type="project" value="UniProtKB-ARBA"/>
</dbReference>
<dbReference type="GO" id="GO:0005524">
    <property type="term" value="F:ATP binding"/>
    <property type="evidence" value="ECO:0007669"/>
    <property type="project" value="UniProtKB-KW"/>
</dbReference>
<keyword evidence="6 10" id="KW-0346">Stress response</keyword>
<evidence type="ECO:0000313" key="11">
    <source>
        <dbReference type="Proteomes" id="UP001567538"/>
    </source>
</evidence>
<comment type="caution">
    <text evidence="10">The sequence shown here is derived from an EMBL/GenBank/DDBJ whole genome shotgun (WGS) entry which is preliminary data.</text>
</comment>
<keyword evidence="5 7" id="KW-0067">ATP-binding</keyword>
<dbReference type="FunFam" id="1.20.1270.10:FF:000001">
    <property type="entry name" value="Molecular chaperone DnaK"/>
    <property type="match status" value="1"/>
</dbReference>
<dbReference type="NCBIfam" id="TIGR02350">
    <property type="entry name" value="prok_dnaK"/>
    <property type="match status" value="1"/>
</dbReference>
<keyword evidence="11" id="KW-1185">Reference proteome</keyword>
<comment type="similarity">
    <text evidence="7">Belongs to the heat shock protein 70 family.</text>
</comment>
<dbReference type="Gene3D" id="1.20.1270.10">
    <property type="match status" value="1"/>
</dbReference>
<accession>A0ABD1G9U4</accession>
<feature type="compositionally biased region" description="Acidic residues" evidence="9">
    <location>
        <begin position="693"/>
        <end position="703"/>
    </location>
</feature>
<comment type="subcellular location">
    <subcellularLocation>
        <location evidence="1">Plastid</location>
        <location evidence="1">Chloroplast stroma</location>
    </subcellularLocation>
</comment>
<keyword evidence="8" id="KW-0175">Coiled coil</keyword>
<feature type="region of interest" description="Disordered" evidence="9">
    <location>
        <begin position="661"/>
        <end position="703"/>
    </location>
</feature>
<dbReference type="GO" id="GO:0009570">
    <property type="term" value="C:chloroplast stroma"/>
    <property type="evidence" value="ECO:0007669"/>
    <property type="project" value="UniProtKB-SubCell"/>
</dbReference>
<reference evidence="10 11" key="1">
    <citation type="submission" date="2024-06" db="EMBL/GenBank/DDBJ databases">
        <title>A chromosome level genome sequence of Diviner's sage (Salvia divinorum).</title>
        <authorList>
            <person name="Ford S.A."/>
            <person name="Ro D.-K."/>
            <person name="Ness R.W."/>
            <person name="Phillips M.A."/>
        </authorList>
    </citation>
    <scope>NUCLEOTIDE SEQUENCE [LARGE SCALE GENOMIC DNA]</scope>
    <source>
        <strain evidence="10">SAF-2024a</strain>
        <tissue evidence="10">Leaf</tissue>
    </source>
</reference>
<dbReference type="EMBL" id="JBEAFC010000009">
    <property type="protein sequence ID" value="KAL1539949.1"/>
    <property type="molecule type" value="Genomic_DNA"/>
</dbReference>
<gene>
    <name evidence="10" type="primary">HSP70</name>
    <name evidence="10" type="ORF">AAHA92_24372</name>
</gene>
<evidence type="ECO:0000256" key="1">
    <source>
        <dbReference type="ARBA" id="ARBA00004470"/>
    </source>
</evidence>
<dbReference type="Gene3D" id="3.90.640.10">
    <property type="entry name" value="Actin, Chain A, domain 4"/>
    <property type="match status" value="1"/>
</dbReference>
<dbReference type="PROSITE" id="PS01036">
    <property type="entry name" value="HSP70_3"/>
    <property type="match status" value="1"/>
</dbReference>
<dbReference type="InterPro" id="IPR013126">
    <property type="entry name" value="Hsp_70_fam"/>
</dbReference>
<dbReference type="FunFam" id="3.30.420.40:FF:000004">
    <property type="entry name" value="Molecular chaperone DnaK"/>
    <property type="match status" value="1"/>
</dbReference>
<organism evidence="10 11">
    <name type="scientific">Salvia divinorum</name>
    <name type="common">Maria pastora</name>
    <name type="synonym">Diviner's sage</name>
    <dbReference type="NCBI Taxonomy" id="28513"/>
    <lineage>
        <taxon>Eukaryota</taxon>
        <taxon>Viridiplantae</taxon>
        <taxon>Streptophyta</taxon>
        <taxon>Embryophyta</taxon>
        <taxon>Tracheophyta</taxon>
        <taxon>Spermatophyta</taxon>
        <taxon>Magnoliopsida</taxon>
        <taxon>eudicotyledons</taxon>
        <taxon>Gunneridae</taxon>
        <taxon>Pentapetalae</taxon>
        <taxon>asterids</taxon>
        <taxon>lamiids</taxon>
        <taxon>Lamiales</taxon>
        <taxon>Lamiaceae</taxon>
        <taxon>Nepetoideae</taxon>
        <taxon>Mentheae</taxon>
        <taxon>Salviinae</taxon>
        <taxon>Salvia</taxon>
        <taxon>Salvia subgen. Calosphace</taxon>
    </lineage>
</organism>
<dbReference type="PROSITE" id="PS00297">
    <property type="entry name" value="HSP70_1"/>
    <property type="match status" value="1"/>
</dbReference>
<dbReference type="InterPro" id="IPR012725">
    <property type="entry name" value="Chaperone_DnaK"/>
</dbReference>
<evidence type="ECO:0000256" key="7">
    <source>
        <dbReference type="RuleBase" id="RU003322"/>
    </source>
</evidence>
<dbReference type="HAMAP" id="MF_00332">
    <property type="entry name" value="DnaK"/>
    <property type="match status" value="1"/>
</dbReference>
<evidence type="ECO:0000256" key="3">
    <source>
        <dbReference type="ARBA" id="ARBA00022640"/>
    </source>
</evidence>
<feature type="coiled-coil region" evidence="8">
    <location>
        <begin position="311"/>
        <end position="338"/>
    </location>
</feature>
<evidence type="ECO:0000256" key="5">
    <source>
        <dbReference type="ARBA" id="ARBA00022840"/>
    </source>
</evidence>
<evidence type="ECO:0000256" key="9">
    <source>
        <dbReference type="SAM" id="MobiDB-lite"/>
    </source>
</evidence>
<feature type="compositionally biased region" description="Low complexity" evidence="9">
    <location>
        <begin position="665"/>
        <end position="682"/>
    </location>
</feature>
<dbReference type="FunFam" id="2.60.34.10:FF:000008">
    <property type="entry name" value="Stromal 70 kDa heat shock-related protein"/>
    <property type="match status" value="1"/>
</dbReference>
<evidence type="ECO:0000256" key="4">
    <source>
        <dbReference type="ARBA" id="ARBA00022741"/>
    </source>
</evidence>
<dbReference type="SUPFAM" id="SSF53067">
    <property type="entry name" value="Actin-like ATPase domain"/>
    <property type="match status" value="2"/>
</dbReference>
<dbReference type="Pfam" id="PF00012">
    <property type="entry name" value="HSP70"/>
    <property type="match status" value="1"/>
</dbReference>
<dbReference type="SUPFAM" id="SSF100920">
    <property type="entry name" value="Heat shock protein 70kD (HSP70), peptide-binding domain"/>
    <property type="match status" value="1"/>
</dbReference>
<keyword evidence="3" id="KW-0934">Plastid</keyword>
<dbReference type="InterPro" id="IPR029047">
    <property type="entry name" value="HSP70_peptide-bd_sf"/>
</dbReference>
<sequence>MASSAAQIHALGAAAHFTAANSTKNNPNRTVFLGAKLNSTSIPFGLKLRSKHRSARRGSTFRVVAEKVVGIDLGTTNSAVAAMEGGKPTIVTNAEGQRTTPSVVAYTKNSDRLVGQIAKRQAVVNPENTFFSVKRFIGRKMSEVDDESKQVSYNVLRDENGNVKLDCPAIGKQFAAEEISAQVLRKLVDDASKFLNDKVTKAVVTVPAYFNDSQRTATKDAGRIAGLEVLRIINEPTAASLAYGFEKKSNETILVFDLGGGTFDVSVLEVGDGVFEVLSTSGDTHLGGDDFDKRIVDWLAASFKNDEGIDLLKDKQALQRLTETAEKAKMELSSLTQTNISLPFITATADGPKHIETTLTRAKFEELCSDLLDRLKTPVQNSLRDAKLSFSDLDEVILVGGSTRIPAVQELVKKLTSKDPNVTVNPDEVVALGAAVQAGVLAGDVSDIVLLDVTPLSLGLETLGGVMTKIIPRNTTLPTSKSEVFSTAADGQTSVEINVLQGEREFVRDNRSVGSFRLDGIPPAPRGVPQIEVKFDIDANGILSVAAIDKGTGKKQDITITGASTLPGDEVERMVSEAEKFAKEDKEKRDSIDTKNQADSVVYQTEKQLKELGDKIPAPVKEKVEAKLGELKDAISGGSTQTMKDAMTALNQEVMQIGQSLYNQPGAAAPGAGPTPGAGATPSESSDKGPDGDVIDADFTDSK</sequence>
<evidence type="ECO:0000256" key="6">
    <source>
        <dbReference type="ARBA" id="ARBA00023016"/>
    </source>
</evidence>
<dbReference type="CDD" id="cd10234">
    <property type="entry name" value="ASKHA_NBD_HSP70_DnaK-like"/>
    <property type="match status" value="1"/>
</dbReference>
<keyword evidence="4 7" id="KW-0547">Nucleotide-binding</keyword>
<evidence type="ECO:0000313" key="10">
    <source>
        <dbReference type="EMBL" id="KAL1539949.1"/>
    </source>
</evidence>
<dbReference type="InterPro" id="IPR018181">
    <property type="entry name" value="Heat_shock_70_CS"/>
</dbReference>
<dbReference type="PANTHER" id="PTHR19375">
    <property type="entry name" value="HEAT SHOCK PROTEIN 70KDA"/>
    <property type="match status" value="1"/>
</dbReference>
<evidence type="ECO:0000256" key="2">
    <source>
        <dbReference type="ARBA" id="ARBA00022528"/>
    </source>
</evidence>
<dbReference type="PROSITE" id="PS00329">
    <property type="entry name" value="HSP70_2"/>
    <property type="match status" value="1"/>
</dbReference>
<keyword evidence="2" id="KW-0150">Chloroplast</keyword>
<dbReference type="NCBIfam" id="NF001413">
    <property type="entry name" value="PRK00290.1"/>
    <property type="match status" value="1"/>
</dbReference>
<dbReference type="FunFam" id="3.90.640.10:FF:000003">
    <property type="entry name" value="Molecular chaperone DnaK"/>
    <property type="match status" value="1"/>
</dbReference>
<evidence type="ECO:0000256" key="8">
    <source>
        <dbReference type="SAM" id="Coils"/>
    </source>
</evidence>
<protein>
    <submittedName>
        <fullName evidence="10">70-kilodalton heat shock protein</fullName>
    </submittedName>
</protein>
<dbReference type="PRINTS" id="PR00301">
    <property type="entry name" value="HEATSHOCK70"/>
</dbReference>
<dbReference type="Proteomes" id="UP001567538">
    <property type="component" value="Unassembled WGS sequence"/>
</dbReference>